<dbReference type="Proteomes" id="UP000250235">
    <property type="component" value="Unassembled WGS sequence"/>
</dbReference>
<name>A0A2Z7ALC2_9LAMI</name>
<dbReference type="EMBL" id="KV014363">
    <property type="protein sequence ID" value="KZV22503.1"/>
    <property type="molecule type" value="Genomic_DNA"/>
</dbReference>
<evidence type="ECO:0000313" key="2">
    <source>
        <dbReference type="Proteomes" id="UP000250235"/>
    </source>
</evidence>
<gene>
    <name evidence="1" type="ORF">F511_19943</name>
</gene>
<proteinExistence type="predicted"/>
<dbReference type="AlphaFoldDB" id="A0A2Z7ALC2"/>
<evidence type="ECO:0000313" key="1">
    <source>
        <dbReference type="EMBL" id="KZV22503.1"/>
    </source>
</evidence>
<sequence>MLGMLVEYPVRVAKRRRLEETRFEMHKLLALCEPAWFEGMVWIGFGLSRPEGGAMSFWVSVNVASSLDFSLYGPPLDLPRTPLNQAMVPRTCLNRSFKGLNKKHSEKREPCMKLRQGCIDRRSGHDRLWITKLHQGVENFRRYRHCRQEIGARSALDHQTSPRSGKFSKPCA</sequence>
<protein>
    <submittedName>
        <fullName evidence="1">Abscisic acid 8'-hydroxylase 2</fullName>
    </submittedName>
</protein>
<accession>A0A2Z7ALC2</accession>
<reference evidence="1 2" key="1">
    <citation type="journal article" date="2015" name="Proc. Natl. Acad. Sci. U.S.A.">
        <title>The resurrection genome of Boea hygrometrica: A blueprint for survival of dehydration.</title>
        <authorList>
            <person name="Xiao L."/>
            <person name="Yang G."/>
            <person name="Zhang L."/>
            <person name="Yang X."/>
            <person name="Zhao S."/>
            <person name="Ji Z."/>
            <person name="Zhou Q."/>
            <person name="Hu M."/>
            <person name="Wang Y."/>
            <person name="Chen M."/>
            <person name="Xu Y."/>
            <person name="Jin H."/>
            <person name="Xiao X."/>
            <person name="Hu G."/>
            <person name="Bao F."/>
            <person name="Hu Y."/>
            <person name="Wan P."/>
            <person name="Li L."/>
            <person name="Deng X."/>
            <person name="Kuang T."/>
            <person name="Xiang C."/>
            <person name="Zhu J.K."/>
            <person name="Oliver M.J."/>
            <person name="He Y."/>
        </authorList>
    </citation>
    <scope>NUCLEOTIDE SEQUENCE [LARGE SCALE GENOMIC DNA]</scope>
    <source>
        <strain evidence="2">cv. XS01</strain>
    </source>
</reference>
<organism evidence="1 2">
    <name type="scientific">Dorcoceras hygrometricum</name>
    <dbReference type="NCBI Taxonomy" id="472368"/>
    <lineage>
        <taxon>Eukaryota</taxon>
        <taxon>Viridiplantae</taxon>
        <taxon>Streptophyta</taxon>
        <taxon>Embryophyta</taxon>
        <taxon>Tracheophyta</taxon>
        <taxon>Spermatophyta</taxon>
        <taxon>Magnoliopsida</taxon>
        <taxon>eudicotyledons</taxon>
        <taxon>Gunneridae</taxon>
        <taxon>Pentapetalae</taxon>
        <taxon>asterids</taxon>
        <taxon>lamiids</taxon>
        <taxon>Lamiales</taxon>
        <taxon>Gesneriaceae</taxon>
        <taxon>Didymocarpoideae</taxon>
        <taxon>Trichosporeae</taxon>
        <taxon>Loxocarpinae</taxon>
        <taxon>Dorcoceras</taxon>
    </lineage>
</organism>
<keyword evidence="2" id="KW-1185">Reference proteome</keyword>